<keyword evidence="12" id="KW-1185">Reference proteome</keyword>
<gene>
    <name evidence="11" type="ORF">ACFPYJ_32210</name>
</gene>
<dbReference type="Proteomes" id="UP001596047">
    <property type="component" value="Unassembled WGS sequence"/>
</dbReference>
<evidence type="ECO:0000259" key="9">
    <source>
        <dbReference type="PROSITE" id="PS01124"/>
    </source>
</evidence>
<dbReference type="Gene3D" id="1.10.10.60">
    <property type="entry name" value="Homeodomain-like"/>
    <property type="match status" value="2"/>
</dbReference>
<dbReference type="RefSeq" id="WP_379192530.1">
    <property type="nucleotide sequence ID" value="NZ_JBHSOW010000134.1"/>
</dbReference>
<keyword evidence="4" id="KW-0902">Two-component regulatory system</keyword>
<dbReference type="SUPFAM" id="SSF46689">
    <property type="entry name" value="Homeodomain-like"/>
    <property type="match status" value="2"/>
</dbReference>
<dbReference type="SMART" id="SM00342">
    <property type="entry name" value="HTH_ARAC"/>
    <property type="match status" value="1"/>
</dbReference>
<dbReference type="InterPro" id="IPR011006">
    <property type="entry name" value="CheY-like_superfamily"/>
</dbReference>
<dbReference type="InterPro" id="IPR051552">
    <property type="entry name" value="HptR"/>
</dbReference>
<dbReference type="PANTHER" id="PTHR42713">
    <property type="entry name" value="HISTIDINE KINASE-RELATED"/>
    <property type="match status" value="1"/>
</dbReference>
<dbReference type="SMART" id="SM00448">
    <property type="entry name" value="REC"/>
    <property type="match status" value="1"/>
</dbReference>
<dbReference type="Pfam" id="PF12833">
    <property type="entry name" value="HTH_18"/>
    <property type="match status" value="1"/>
</dbReference>
<dbReference type="EMBL" id="JBHSOW010000134">
    <property type="protein sequence ID" value="MFC5653698.1"/>
    <property type="molecule type" value="Genomic_DNA"/>
</dbReference>
<keyword evidence="3 8" id="KW-0597">Phosphoprotein</keyword>
<comment type="caution">
    <text evidence="11">The sequence shown here is derived from an EMBL/GenBank/DDBJ whole genome shotgun (WGS) entry which is preliminary data.</text>
</comment>
<name>A0ABW0W669_9BACL</name>
<dbReference type="Pfam" id="PF00072">
    <property type="entry name" value="Response_reg"/>
    <property type="match status" value="1"/>
</dbReference>
<dbReference type="PANTHER" id="PTHR42713:SF3">
    <property type="entry name" value="TRANSCRIPTIONAL REGULATORY PROTEIN HPTR"/>
    <property type="match status" value="1"/>
</dbReference>
<evidence type="ECO:0000256" key="1">
    <source>
        <dbReference type="ARBA" id="ARBA00004496"/>
    </source>
</evidence>
<evidence type="ECO:0000256" key="3">
    <source>
        <dbReference type="ARBA" id="ARBA00022553"/>
    </source>
</evidence>
<keyword evidence="6" id="KW-0238">DNA-binding</keyword>
<evidence type="ECO:0000313" key="12">
    <source>
        <dbReference type="Proteomes" id="UP001596047"/>
    </source>
</evidence>
<keyword evidence="2" id="KW-0963">Cytoplasm</keyword>
<keyword evidence="5" id="KW-0805">Transcription regulation</keyword>
<dbReference type="SUPFAM" id="SSF52172">
    <property type="entry name" value="CheY-like"/>
    <property type="match status" value="1"/>
</dbReference>
<keyword evidence="7" id="KW-0804">Transcription</keyword>
<feature type="domain" description="HTH araC/xylS-type" evidence="9">
    <location>
        <begin position="398"/>
        <end position="496"/>
    </location>
</feature>
<evidence type="ECO:0000256" key="2">
    <source>
        <dbReference type="ARBA" id="ARBA00022490"/>
    </source>
</evidence>
<accession>A0ABW0W669</accession>
<dbReference type="CDD" id="cd17536">
    <property type="entry name" value="REC_YesN-like"/>
    <property type="match status" value="1"/>
</dbReference>
<dbReference type="InterPro" id="IPR009057">
    <property type="entry name" value="Homeodomain-like_sf"/>
</dbReference>
<comment type="subcellular location">
    <subcellularLocation>
        <location evidence="1">Cytoplasm</location>
    </subcellularLocation>
</comment>
<proteinExistence type="predicted"/>
<dbReference type="PROSITE" id="PS50110">
    <property type="entry name" value="RESPONSE_REGULATORY"/>
    <property type="match status" value="1"/>
</dbReference>
<evidence type="ECO:0000259" key="10">
    <source>
        <dbReference type="PROSITE" id="PS50110"/>
    </source>
</evidence>
<evidence type="ECO:0000256" key="8">
    <source>
        <dbReference type="PROSITE-ProRule" id="PRU00169"/>
    </source>
</evidence>
<dbReference type="InterPro" id="IPR018060">
    <property type="entry name" value="HTH_AraC"/>
</dbReference>
<evidence type="ECO:0000256" key="5">
    <source>
        <dbReference type="ARBA" id="ARBA00023015"/>
    </source>
</evidence>
<reference evidence="12" key="1">
    <citation type="journal article" date="2019" name="Int. J. Syst. Evol. Microbiol.">
        <title>The Global Catalogue of Microorganisms (GCM) 10K type strain sequencing project: providing services to taxonomists for standard genome sequencing and annotation.</title>
        <authorList>
            <consortium name="The Broad Institute Genomics Platform"/>
            <consortium name="The Broad Institute Genome Sequencing Center for Infectious Disease"/>
            <person name="Wu L."/>
            <person name="Ma J."/>
        </authorList>
    </citation>
    <scope>NUCLEOTIDE SEQUENCE [LARGE SCALE GENOMIC DNA]</scope>
    <source>
        <strain evidence="12">CGMCC 1.3240</strain>
    </source>
</reference>
<evidence type="ECO:0000256" key="4">
    <source>
        <dbReference type="ARBA" id="ARBA00023012"/>
    </source>
</evidence>
<protein>
    <submittedName>
        <fullName evidence="11">Response regulator</fullName>
    </submittedName>
</protein>
<sequence length="501" mass="56945">MKLLIVDDQMSVHKFLRKMIDWPALGIYEIKHAYNGQEAVELIQSFRPELLVIDIHMPITDGIEALKRMKQLAVKPKTVILSAYDTFDYAREALRLSVSHYLLKPIDAGLLTDILLELAAEARADALAVVTEGMESLANLEQPADRQMIILQDGFTALGIKGFAIVTVTGMAPSKGSEIQVQEWISQGMIRIPVRTRSSREMLFLIGLHDGKAEGSLYDLCAEQLAHWRLHLSSSISMGISGPDCSAAAIPRLILESRRAAMTGFYRPEVVHRYDGTAFADGEIRLHLRRLEQAFDEKTQDGYSAESLGQELRSMFRILREQEVEPALAYQTCHRFLQSLTRLPSASSQSQADRTPPLTEWMQRFNTLGEIERELFARLAESQTESDNVLTKVQEAVRKIKGYIDTHCEADLSLQSVADRFKTDKYQISRTFKQQFGENYWQYVTRVRMEKAAELLMETDWKNAVIAERTGFLGGSHFSRSFKKHFSTTPKEFRACRMKPQ</sequence>
<dbReference type="Gene3D" id="3.40.50.2300">
    <property type="match status" value="1"/>
</dbReference>
<feature type="modified residue" description="4-aspartylphosphate" evidence="8">
    <location>
        <position position="54"/>
    </location>
</feature>
<organism evidence="11 12">
    <name type="scientific">Paenibacillus solisilvae</name>
    <dbReference type="NCBI Taxonomy" id="2486751"/>
    <lineage>
        <taxon>Bacteria</taxon>
        <taxon>Bacillati</taxon>
        <taxon>Bacillota</taxon>
        <taxon>Bacilli</taxon>
        <taxon>Bacillales</taxon>
        <taxon>Paenibacillaceae</taxon>
        <taxon>Paenibacillus</taxon>
    </lineage>
</organism>
<dbReference type="PROSITE" id="PS01124">
    <property type="entry name" value="HTH_ARAC_FAMILY_2"/>
    <property type="match status" value="1"/>
</dbReference>
<evidence type="ECO:0000256" key="6">
    <source>
        <dbReference type="ARBA" id="ARBA00023125"/>
    </source>
</evidence>
<evidence type="ECO:0000256" key="7">
    <source>
        <dbReference type="ARBA" id="ARBA00023163"/>
    </source>
</evidence>
<dbReference type="InterPro" id="IPR001789">
    <property type="entry name" value="Sig_transdc_resp-reg_receiver"/>
</dbReference>
<feature type="domain" description="Response regulatory" evidence="10">
    <location>
        <begin position="2"/>
        <end position="119"/>
    </location>
</feature>
<evidence type="ECO:0000313" key="11">
    <source>
        <dbReference type="EMBL" id="MFC5653698.1"/>
    </source>
</evidence>